<name>A0A395HV50_ASPHC</name>
<keyword evidence="3" id="KW-1185">Reference proteome</keyword>
<feature type="region of interest" description="Disordered" evidence="1">
    <location>
        <begin position="88"/>
        <end position="112"/>
    </location>
</feature>
<evidence type="ECO:0000313" key="3">
    <source>
        <dbReference type="Proteomes" id="UP000248961"/>
    </source>
</evidence>
<dbReference type="AlphaFoldDB" id="A0A395HV50"/>
<dbReference type="VEuPathDB" id="FungiDB:BO97DRAFT_425100"/>
<dbReference type="RefSeq" id="XP_025550955.1">
    <property type="nucleotide sequence ID" value="XM_025697041.1"/>
</dbReference>
<feature type="region of interest" description="Disordered" evidence="1">
    <location>
        <begin position="1"/>
        <end position="72"/>
    </location>
</feature>
<dbReference type="GeneID" id="37201330"/>
<dbReference type="EMBL" id="KZ824286">
    <property type="protein sequence ID" value="RAL11801.1"/>
    <property type="molecule type" value="Genomic_DNA"/>
</dbReference>
<organism evidence="2 3">
    <name type="scientific">Aspergillus homomorphus (strain CBS 101889)</name>
    <dbReference type="NCBI Taxonomy" id="1450537"/>
    <lineage>
        <taxon>Eukaryota</taxon>
        <taxon>Fungi</taxon>
        <taxon>Dikarya</taxon>
        <taxon>Ascomycota</taxon>
        <taxon>Pezizomycotina</taxon>
        <taxon>Eurotiomycetes</taxon>
        <taxon>Eurotiomycetidae</taxon>
        <taxon>Eurotiales</taxon>
        <taxon>Aspergillaceae</taxon>
        <taxon>Aspergillus</taxon>
        <taxon>Aspergillus subgen. Circumdati</taxon>
    </lineage>
</organism>
<protein>
    <submittedName>
        <fullName evidence="2">Uncharacterized protein</fullName>
    </submittedName>
</protein>
<evidence type="ECO:0000256" key="1">
    <source>
        <dbReference type="SAM" id="MobiDB-lite"/>
    </source>
</evidence>
<evidence type="ECO:0000313" key="2">
    <source>
        <dbReference type="EMBL" id="RAL11801.1"/>
    </source>
</evidence>
<reference evidence="2 3" key="1">
    <citation type="submission" date="2018-02" db="EMBL/GenBank/DDBJ databases">
        <title>The genomes of Aspergillus section Nigri reveals drivers in fungal speciation.</title>
        <authorList>
            <consortium name="DOE Joint Genome Institute"/>
            <person name="Vesth T.C."/>
            <person name="Nybo J."/>
            <person name="Theobald S."/>
            <person name="Brandl J."/>
            <person name="Frisvad J.C."/>
            <person name="Nielsen K.F."/>
            <person name="Lyhne E.K."/>
            <person name="Kogle M.E."/>
            <person name="Kuo A."/>
            <person name="Riley R."/>
            <person name="Clum A."/>
            <person name="Nolan M."/>
            <person name="Lipzen A."/>
            <person name="Salamov A."/>
            <person name="Henrissat B."/>
            <person name="Wiebenga A."/>
            <person name="De vries R.P."/>
            <person name="Grigoriev I.V."/>
            <person name="Mortensen U.H."/>
            <person name="Andersen M.R."/>
            <person name="Baker S.E."/>
        </authorList>
    </citation>
    <scope>NUCLEOTIDE SEQUENCE [LARGE SCALE GENOMIC DNA]</scope>
    <source>
        <strain evidence="2 3">CBS 101889</strain>
    </source>
</reference>
<dbReference type="Proteomes" id="UP000248961">
    <property type="component" value="Unassembled WGS sequence"/>
</dbReference>
<sequence>MPPLPYQSSSKSARSSLRATRNSSSPARGVVKPSVVVKPRRRSSTSRQCRSSRDIGSIMSPKHPESPKVIVEPLEPFIEPPELSQTVKNLDDLPDASDVPDDPNDPNISDISDVPIFPAFPSPLESLQHRPTSRDNNRPLQLAVSQPSYLAQLQTENPHKTLVRLDIDSPKIKWKLAIKELLRRCEELRKVYPSITPIGAGITDLRRRRIALFSEHAAAHEAPDSSAEKPTTFIRFQRDGKDTFAESDDKDAILEWVSAIPENQPPLSVQTNGTLRPAGSTWSMSVRAGPGRMSVGSGIFYSGFFADLPFSVRGQFTYSKGQEDSFLADFSLGEAMFGDQQGSVSWGSETGTTRFRSPLTSLFYAFGGRLFRNLSQGPR</sequence>
<accession>A0A395HV50</accession>
<feature type="compositionally biased region" description="Low complexity" evidence="1">
    <location>
        <begin position="8"/>
        <end position="19"/>
    </location>
</feature>
<gene>
    <name evidence="2" type="ORF">BO97DRAFT_425100</name>
</gene>
<feature type="compositionally biased region" description="Acidic residues" evidence="1">
    <location>
        <begin position="92"/>
        <end position="104"/>
    </location>
</feature>
<proteinExistence type="predicted"/>